<proteinExistence type="predicted"/>
<dbReference type="EMBL" id="LJSK01001100">
    <property type="protein sequence ID" value="KPI82412.1"/>
    <property type="molecule type" value="Genomic_DNA"/>
</dbReference>
<feature type="region of interest" description="Disordered" evidence="1">
    <location>
        <begin position="146"/>
        <end position="209"/>
    </location>
</feature>
<keyword evidence="3" id="KW-1185">Reference proteome</keyword>
<comment type="caution">
    <text evidence="2">The sequence shown here is derived from an EMBL/GenBank/DDBJ whole genome shotgun (WGS) entry which is preliminary data.</text>
</comment>
<name>A0A0N1PAR7_LEPSE</name>
<accession>A0A0N1PAR7</accession>
<evidence type="ECO:0000256" key="1">
    <source>
        <dbReference type="SAM" id="MobiDB-lite"/>
    </source>
</evidence>
<sequence>MNSEGRLAEAVEPIQYVALVFLQAVQAGAAGHGIEVGPVPRHDGLLGPLHLQDVAPPGAHVAALEEELRARGCGPRAELHERVAVLDPALPLVQPHPAKLPAGGLHAGAGRGRRVPAAAVAAAAARGGRRGQSGGLAEEYLVHDVRRQPHRDTPDVERATPPHGVRRGDMAAGPHGVDVVAAHPRRSPAQKRSRGGGGGPLQREKRRWA</sequence>
<evidence type="ECO:0000313" key="2">
    <source>
        <dbReference type="EMBL" id="KPI82412.1"/>
    </source>
</evidence>
<organism evidence="2 3">
    <name type="scientific">Leptomonas seymouri</name>
    <dbReference type="NCBI Taxonomy" id="5684"/>
    <lineage>
        <taxon>Eukaryota</taxon>
        <taxon>Discoba</taxon>
        <taxon>Euglenozoa</taxon>
        <taxon>Kinetoplastea</taxon>
        <taxon>Metakinetoplastina</taxon>
        <taxon>Trypanosomatida</taxon>
        <taxon>Trypanosomatidae</taxon>
        <taxon>Leishmaniinae</taxon>
        <taxon>Leptomonas</taxon>
    </lineage>
</organism>
<gene>
    <name evidence="2" type="ORF">ABL78_8578</name>
</gene>
<reference evidence="2 3" key="1">
    <citation type="journal article" date="2015" name="PLoS Pathog.">
        <title>Leptomonas seymouri: Adaptations to the Dixenous Life Cycle Analyzed by Genome Sequencing, Transcriptome Profiling and Co-infection with Leishmania donovani.</title>
        <authorList>
            <person name="Kraeva N."/>
            <person name="Butenko A."/>
            <person name="Hlavacova J."/>
            <person name="Kostygov A."/>
            <person name="Myskova J."/>
            <person name="Grybchuk D."/>
            <person name="Lestinova T."/>
            <person name="Votypka J."/>
            <person name="Volf P."/>
            <person name="Opperdoes F."/>
            <person name="Flegontov P."/>
            <person name="Lukes J."/>
            <person name="Yurchenko V."/>
        </authorList>
    </citation>
    <scope>NUCLEOTIDE SEQUENCE [LARGE SCALE GENOMIC DNA]</scope>
    <source>
        <strain evidence="2 3">ATCC 30220</strain>
    </source>
</reference>
<evidence type="ECO:0000313" key="3">
    <source>
        <dbReference type="Proteomes" id="UP000038009"/>
    </source>
</evidence>
<feature type="compositionally biased region" description="Basic and acidic residues" evidence="1">
    <location>
        <begin position="146"/>
        <end position="160"/>
    </location>
</feature>
<feature type="compositionally biased region" description="Basic residues" evidence="1">
    <location>
        <begin position="183"/>
        <end position="194"/>
    </location>
</feature>
<dbReference type="Proteomes" id="UP000038009">
    <property type="component" value="Unassembled WGS sequence"/>
</dbReference>
<dbReference type="AlphaFoldDB" id="A0A0N1PAR7"/>
<dbReference type="VEuPathDB" id="TriTrypDB:Lsey_1104_0010"/>
<protein>
    <submittedName>
        <fullName evidence="2">Uncharacterized protein</fullName>
    </submittedName>
</protein>